<gene>
    <name evidence="6" type="ORF">NZH93_11755</name>
</gene>
<proteinExistence type="predicted"/>
<dbReference type="PROSITE" id="PS51063">
    <property type="entry name" value="HTH_CRP_2"/>
    <property type="match status" value="1"/>
</dbReference>
<dbReference type="InterPro" id="IPR014710">
    <property type="entry name" value="RmlC-like_jellyroll"/>
</dbReference>
<dbReference type="Pfam" id="PF13545">
    <property type="entry name" value="HTH_Crp_2"/>
    <property type="match status" value="1"/>
</dbReference>
<feature type="domain" description="Cyclic nucleotide-binding" evidence="4">
    <location>
        <begin position="19"/>
        <end position="123"/>
    </location>
</feature>
<dbReference type="InterPro" id="IPR036388">
    <property type="entry name" value="WH-like_DNA-bd_sf"/>
</dbReference>
<evidence type="ECO:0000256" key="2">
    <source>
        <dbReference type="ARBA" id="ARBA00023125"/>
    </source>
</evidence>
<keyword evidence="7" id="KW-1185">Reference proteome</keyword>
<dbReference type="InterPro" id="IPR000595">
    <property type="entry name" value="cNMP-bd_dom"/>
</dbReference>
<dbReference type="PROSITE" id="PS50042">
    <property type="entry name" value="CNMP_BINDING_3"/>
    <property type="match status" value="1"/>
</dbReference>
<dbReference type="GO" id="GO:0003677">
    <property type="term" value="F:DNA binding"/>
    <property type="evidence" value="ECO:0007669"/>
    <property type="project" value="UniProtKB-KW"/>
</dbReference>
<dbReference type="SMART" id="SM00100">
    <property type="entry name" value="cNMP"/>
    <property type="match status" value="1"/>
</dbReference>
<keyword evidence="2" id="KW-0238">DNA-binding</keyword>
<accession>A0A9X2VJ14</accession>
<evidence type="ECO:0000259" key="5">
    <source>
        <dbReference type="PROSITE" id="PS51063"/>
    </source>
</evidence>
<evidence type="ECO:0000313" key="6">
    <source>
        <dbReference type="EMBL" id="MCS7477531.1"/>
    </source>
</evidence>
<reference evidence="6" key="1">
    <citation type="submission" date="2022-08" db="EMBL/GenBank/DDBJ databases">
        <authorList>
            <person name="Tistechok S."/>
            <person name="Samborskyy M."/>
            <person name="Roman I."/>
        </authorList>
    </citation>
    <scope>NUCLEOTIDE SEQUENCE</scope>
    <source>
        <strain evidence="6">DSM 103496</strain>
    </source>
</reference>
<keyword evidence="1" id="KW-0805">Transcription regulation</keyword>
<dbReference type="GO" id="GO:0006355">
    <property type="term" value="P:regulation of DNA-templated transcription"/>
    <property type="evidence" value="ECO:0007669"/>
    <property type="project" value="InterPro"/>
</dbReference>
<dbReference type="InterPro" id="IPR036390">
    <property type="entry name" value="WH_DNA-bd_sf"/>
</dbReference>
<dbReference type="SMART" id="SM00419">
    <property type="entry name" value="HTH_CRP"/>
    <property type="match status" value="1"/>
</dbReference>
<dbReference type="SUPFAM" id="SSF51206">
    <property type="entry name" value="cAMP-binding domain-like"/>
    <property type="match status" value="1"/>
</dbReference>
<dbReference type="SUPFAM" id="SSF46785">
    <property type="entry name" value="Winged helix' DNA-binding domain"/>
    <property type="match status" value="1"/>
</dbReference>
<sequence length="242" mass="26452">MSTSGIHAYAGTPWPSDVFLSLLDRPEHDELWTIGRPRRHRAGDRIAEQFARPDSVAVVLTGYVKTVRAARAGSRPMMVALSGPGDLLGAEAHWTGKPRHAGHVSSKDGDVLVVGREAFTAFLENPAAHRAFTDVVVRRTVLRDASLSFATHKVNIRLLAFLARMEALYGERTERGVLLDLGLNCDDVSSAIGASIPAVTKALKELKDDGVLTVHPRKVLIHENLKRVLDRACEAEADEVQR</sequence>
<dbReference type="RefSeq" id="WP_259623029.1">
    <property type="nucleotide sequence ID" value="NZ_JANYMP010000004.1"/>
</dbReference>
<dbReference type="Proteomes" id="UP001141259">
    <property type="component" value="Unassembled WGS sequence"/>
</dbReference>
<feature type="domain" description="HTH crp-type" evidence="5">
    <location>
        <begin position="152"/>
        <end position="225"/>
    </location>
</feature>
<dbReference type="EMBL" id="JANYMP010000004">
    <property type="protein sequence ID" value="MCS7477531.1"/>
    <property type="molecule type" value="Genomic_DNA"/>
</dbReference>
<dbReference type="Gene3D" id="2.60.120.10">
    <property type="entry name" value="Jelly Rolls"/>
    <property type="match status" value="1"/>
</dbReference>
<dbReference type="AlphaFoldDB" id="A0A9X2VJ14"/>
<dbReference type="InterPro" id="IPR018490">
    <property type="entry name" value="cNMP-bd_dom_sf"/>
</dbReference>
<evidence type="ECO:0000313" key="7">
    <source>
        <dbReference type="Proteomes" id="UP001141259"/>
    </source>
</evidence>
<protein>
    <submittedName>
        <fullName evidence="6">Crp/Fnr family transcriptional regulator</fullName>
    </submittedName>
</protein>
<evidence type="ECO:0000259" key="4">
    <source>
        <dbReference type="PROSITE" id="PS50042"/>
    </source>
</evidence>
<dbReference type="CDD" id="cd00038">
    <property type="entry name" value="CAP_ED"/>
    <property type="match status" value="1"/>
</dbReference>
<evidence type="ECO:0000256" key="1">
    <source>
        <dbReference type="ARBA" id="ARBA00023015"/>
    </source>
</evidence>
<evidence type="ECO:0000256" key="3">
    <source>
        <dbReference type="ARBA" id="ARBA00023163"/>
    </source>
</evidence>
<dbReference type="InterPro" id="IPR012318">
    <property type="entry name" value="HTH_CRP"/>
</dbReference>
<dbReference type="Pfam" id="PF00027">
    <property type="entry name" value="cNMP_binding"/>
    <property type="match status" value="1"/>
</dbReference>
<name>A0A9X2VJ14_9PSEU</name>
<comment type="caution">
    <text evidence="6">The sequence shown here is derived from an EMBL/GenBank/DDBJ whole genome shotgun (WGS) entry which is preliminary data.</text>
</comment>
<organism evidence="6 7">
    <name type="scientific">Umezawaea endophytica</name>
    <dbReference type="NCBI Taxonomy" id="1654476"/>
    <lineage>
        <taxon>Bacteria</taxon>
        <taxon>Bacillati</taxon>
        <taxon>Actinomycetota</taxon>
        <taxon>Actinomycetes</taxon>
        <taxon>Pseudonocardiales</taxon>
        <taxon>Pseudonocardiaceae</taxon>
        <taxon>Umezawaea</taxon>
    </lineage>
</organism>
<keyword evidence="3" id="KW-0804">Transcription</keyword>
<dbReference type="Gene3D" id="1.10.10.10">
    <property type="entry name" value="Winged helix-like DNA-binding domain superfamily/Winged helix DNA-binding domain"/>
    <property type="match status" value="1"/>
</dbReference>